<protein>
    <recommendedName>
        <fullName evidence="4">Gustatory receptor</fullName>
    </recommendedName>
</protein>
<gene>
    <name evidence="3" type="primary">LOC26533926</name>
</gene>
<keyword evidence="2" id="KW-1185">Reference proteome</keyword>
<feature type="transmembrane region" description="Helical" evidence="1">
    <location>
        <begin position="87"/>
        <end position="109"/>
    </location>
</feature>
<accession>A0A6I8VYK9</accession>
<name>A0A6I8VYK9_DROPS</name>
<keyword evidence="1" id="KW-0812">Transmembrane</keyword>
<dbReference type="RefSeq" id="XP_033236078.1">
    <property type="nucleotide sequence ID" value="XM_033380187.1"/>
</dbReference>
<organism evidence="2 3">
    <name type="scientific">Drosophila pseudoobscura pseudoobscura</name>
    <name type="common">Fruit fly</name>
    <dbReference type="NCBI Taxonomy" id="46245"/>
    <lineage>
        <taxon>Eukaryota</taxon>
        <taxon>Metazoa</taxon>
        <taxon>Ecdysozoa</taxon>
        <taxon>Arthropoda</taxon>
        <taxon>Hexapoda</taxon>
        <taxon>Insecta</taxon>
        <taxon>Pterygota</taxon>
        <taxon>Neoptera</taxon>
        <taxon>Endopterygota</taxon>
        <taxon>Diptera</taxon>
        <taxon>Brachycera</taxon>
        <taxon>Muscomorpha</taxon>
        <taxon>Ephydroidea</taxon>
        <taxon>Drosophilidae</taxon>
        <taxon>Drosophila</taxon>
        <taxon>Sophophora</taxon>
    </lineage>
</organism>
<sequence length="376" mass="42751">MNHSRVLRATNIVLLLSGYQMYWLDSKTHRFRLSLPGVVYILALGCIYAACFAQHLDASSSMLTILKNVSSFLFGLTRLQLLLGVKVFSYAVYSSVRAVGVINPLMASLAGKESGFRKEEAMAYALLISSFGILLCFGFYIACEMNFELPPLQDTMIGTALFMPHLCLAGCLRLYSILAWLTCGQLKEIHTNVEQALDANRKKDDEEIASTSFTVTVSNSSLDSLESLRKELVLLGTRFGRFFKAMQHSLLFLVTINGNCLLFGIYSYVYYRNYWHVLFEDRKRRIFYAANASIYACIASDYVCLLLVQFFMEKERLGFLTSLDSFLSQRNALSKSIRCLAKDIKGTLLKSFHHKFLSLWRFDVIHFVLVKSHMKL</sequence>
<evidence type="ECO:0008006" key="4">
    <source>
        <dbReference type="Google" id="ProtNLM"/>
    </source>
</evidence>
<keyword evidence="1" id="KW-0472">Membrane</keyword>
<feature type="transmembrane region" description="Helical" evidence="1">
    <location>
        <begin position="286"/>
        <end position="308"/>
    </location>
</feature>
<evidence type="ECO:0000313" key="2">
    <source>
        <dbReference type="Proteomes" id="UP000001819"/>
    </source>
</evidence>
<feature type="transmembrane region" description="Helical" evidence="1">
    <location>
        <begin position="250"/>
        <end position="271"/>
    </location>
</feature>
<keyword evidence="1" id="KW-1133">Transmembrane helix</keyword>
<dbReference type="Proteomes" id="UP000001819">
    <property type="component" value="Chromosome 4"/>
</dbReference>
<proteinExistence type="predicted"/>
<dbReference type="KEGG" id="dpo:26533926"/>
<dbReference type="InParanoid" id="A0A6I8VYK9"/>
<dbReference type="AlphaFoldDB" id="A0A6I8VYK9"/>
<evidence type="ECO:0000313" key="3">
    <source>
        <dbReference type="RefSeq" id="XP_033236078.1"/>
    </source>
</evidence>
<feature type="transmembrane region" description="Helical" evidence="1">
    <location>
        <begin position="121"/>
        <end position="142"/>
    </location>
</feature>
<feature type="transmembrane region" description="Helical" evidence="1">
    <location>
        <begin position="37"/>
        <end position="56"/>
    </location>
</feature>
<feature type="transmembrane region" description="Helical" evidence="1">
    <location>
        <begin position="162"/>
        <end position="181"/>
    </location>
</feature>
<evidence type="ECO:0000256" key="1">
    <source>
        <dbReference type="SAM" id="Phobius"/>
    </source>
</evidence>
<reference evidence="3" key="1">
    <citation type="submission" date="2025-08" db="UniProtKB">
        <authorList>
            <consortium name="RefSeq"/>
        </authorList>
    </citation>
    <scope>IDENTIFICATION</scope>
    <source>
        <strain evidence="3">MV-25-SWS-2005</strain>
        <tissue evidence="3">Whole body</tissue>
    </source>
</reference>